<keyword evidence="2" id="KW-1185">Reference proteome</keyword>
<dbReference type="Proteomes" id="UP001305002">
    <property type="component" value="Chromosome"/>
</dbReference>
<protein>
    <submittedName>
        <fullName evidence="1">Uncharacterized protein</fullName>
    </submittedName>
</protein>
<gene>
    <name evidence="1" type="ORF">R5U08_22955</name>
</gene>
<dbReference type="EMBL" id="CP137524">
    <property type="protein sequence ID" value="WOT36808.1"/>
    <property type="molecule type" value="Genomic_DNA"/>
</dbReference>
<reference evidence="1 2" key="1">
    <citation type="journal article" date="2021" name="J. Microbiol. Biotechnol.">
        <title>An Efficient Markerless Deletion System Suitable for the Industrial Strains of Streptomyces.</title>
        <authorList>
            <person name="Dong J."/>
            <person name="Wei J."/>
            <person name="Li H."/>
            <person name="Zhao S."/>
            <person name="Guan W."/>
        </authorList>
    </citation>
    <scope>NUCLEOTIDE SEQUENCE [LARGE SCALE GENOMIC DNA]</scope>
    <source>
        <strain evidence="1 2">CICC 11043</strain>
    </source>
</reference>
<reference evidence="1 2" key="2">
    <citation type="journal article" date="2024" name="Microb. Biotechnol.">
        <title>The involvement of multiple ABC transporters in daunorubicin efflux in Streptomyces coeruleorubidus.</title>
        <authorList>
            <person name="Dong J."/>
            <person name="Ning J."/>
            <person name="Tian Y."/>
            <person name="Li H."/>
            <person name="Chen H."/>
            <person name="Guan W."/>
        </authorList>
    </citation>
    <scope>NUCLEOTIDE SEQUENCE [LARGE SCALE GENOMIC DNA]</scope>
    <source>
        <strain evidence="1 2">CICC 11043</strain>
    </source>
</reference>
<evidence type="ECO:0000313" key="1">
    <source>
        <dbReference type="EMBL" id="WOT36808.1"/>
    </source>
</evidence>
<organism evidence="1 2">
    <name type="scientific">Streptomyces coeruleorubidus</name>
    <dbReference type="NCBI Taxonomy" id="116188"/>
    <lineage>
        <taxon>Bacteria</taxon>
        <taxon>Bacillati</taxon>
        <taxon>Actinomycetota</taxon>
        <taxon>Actinomycetes</taxon>
        <taxon>Kitasatosporales</taxon>
        <taxon>Streptomycetaceae</taxon>
        <taxon>Streptomyces</taxon>
    </lineage>
</organism>
<sequence>MPAWEAVLTCVIALLPAALVCAAVLVPLSIAVTGSAVPALAGGPLAAPAAGAPLVAVATTTFVGRSAMRSAAATPGGLARAVS</sequence>
<dbReference type="RefSeq" id="WP_317926608.1">
    <property type="nucleotide sequence ID" value="NZ_CP137524.1"/>
</dbReference>
<proteinExistence type="predicted"/>
<name>A0ABZ0KFM8_STRC4</name>
<evidence type="ECO:0000313" key="2">
    <source>
        <dbReference type="Proteomes" id="UP001305002"/>
    </source>
</evidence>
<accession>A0ABZ0KFM8</accession>